<sequence length="77" mass="8400">MNVDCIGDMAVSFNLITDDKYIYLDEGKSEITVDNKPLKTKINLPSGKSSVLVKDLLTGITSEGFHTGSSVLVMMPY</sequence>
<organism evidence="1 2">
    <name type="scientific">Franconibacter pulveris</name>
    <dbReference type="NCBI Taxonomy" id="435910"/>
    <lineage>
        <taxon>Bacteria</taxon>
        <taxon>Pseudomonadati</taxon>
        <taxon>Pseudomonadota</taxon>
        <taxon>Gammaproteobacteria</taxon>
        <taxon>Enterobacterales</taxon>
        <taxon>Enterobacteriaceae</taxon>
        <taxon>Franconibacter</taxon>
    </lineage>
</organism>
<gene>
    <name evidence="1" type="ORF">ACH50_20010</name>
</gene>
<dbReference type="AlphaFoldDB" id="A0A0J8VIU3"/>
<dbReference type="PATRIC" id="fig|1656095.3.peg.2050"/>
<name>A0A0J8VIU3_9ENTR</name>
<reference evidence="1 2" key="1">
    <citation type="submission" date="2015-06" db="EMBL/GenBank/DDBJ databases">
        <title>Genome sequencing of Cronobacter sp. strain DJ34 isolated from petroleum contaminated sludge of Duliajan Oil Fields, Assam, India.</title>
        <authorList>
            <person name="Pal S."/>
            <person name="Banerjee T.D."/>
            <person name="Roy A."/>
            <person name="Sar P."/>
            <person name="Kazy S.K."/>
        </authorList>
    </citation>
    <scope>NUCLEOTIDE SEQUENCE [LARGE SCALE GENOMIC DNA]</scope>
    <source>
        <strain evidence="1 2">DJ34</strain>
    </source>
</reference>
<protein>
    <submittedName>
        <fullName evidence="1">Uncharacterized protein</fullName>
    </submittedName>
</protein>
<keyword evidence="2" id="KW-1185">Reference proteome</keyword>
<dbReference type="Proteomes" id="UP000037315">
    <property type="component" value="Unassembled WGS sequence"/>
</dbReference>
<dbReference type="EMBL" id="LFEJ01000025">
    <property type="protein sequence ID" value="KMV33017.1"/>
    <property type="molecule type" value="Genomic_DNA"/>
</dbReference>
<accession>A0A0J8VIU3</accession>
<dbReference type="Gene3D" id="2.60.40.1090">
    <property type="entry name" value="Fimbrial-type adhesion domain"/>
    <property type="match status" value="1"/>
</dbReference>
<proteinExistence type="predicted"/>
<evidence type="ECO:0000313" key="2">
    <source>
        <dbReference type="Proteomes" id="UP000037315"/>
    </source>
</evidence>
<dbReference type="GO" id="GO:0009289">
    <property type="term" value="C:pilus"/>
    <property type="evidence" value="ECO:0007669"/>
    <property type="project" value="InterPro"/>
</dbReference>
<evidence type="ECO:0000313" key="1">
    <source>
        <dbReference type="EMBL" id="KMV33017.1"/>
    </source>
</evidence>
<dbReference type="GO" id="GO:0007155">
    <property type="term" value="P:cell adhesion"/>
    <property type="evidence" value="ECO:0007669"/>
    <property type="project" value="InterPro"/>
</dbReference>
<comment type="caution">
    <text evidence="1">The sequence shown here is derived from an EMBL/GenBank/DDBJ whole genome shotgun (WGS) entry which is preliminary data.</text>
</comment>
<dbReference type="InterPro" id="IPR036937">
    <property type="entry name" value="Adhesion_dom_fimbrial_sf"/>
</dbReference>